<gene>
    <name evidence="1" type="ORF">QVD17_09100</name>
</gene>
<organism evidence="1 2">
    <name type="scientific">Tagetes erecta</name>
    <name type="common">African marigold</name>
    <dbReference type="NCBI Taxonomy" id="13708"/>
    <lineage>
        <taxon>Eukaryota</taxon>
        <taxon>Viridiplantae</taxon>
        <taxon>Streptophyta</taxon>
        <taxon>Embryophyta</taxon>
        <taxon>Tracheophyta</taxon>
        <taxon>Spermatophyta</taxon>
        <taxon>Magnoliopsida</taxon>
        <taxon>eudicotyledons</taxon>
        <taxon>Gunneridae</taxon>
        <taxon>Pentapetalae</taxon>
        <taxon>asterids</taxon>
        <taxon>campanulids</taxon>
        <taxon>Asterales</taxon>
        <taxon>Asteraceae</taxon>
        <taxon>Asteroideae</taxon>
        <taxon>Heliantheae alliance</taxon>
        <taxon>Tageteae</taxon>
        <taxon>Tagetes</taxon>
    </lineage>
</organism>
<evidence type="ECO:0000313" key="1">
    <source>
        <dbReference type="EMBL" id="KAK1432206.1"/>
    </source>
</evidence>
<protein>
    <submittedName>
        <fullName evidence="1">Uncharacterized protein</fullName>
    </submittedName>
</protein>
<dbReference type="EMBL" id="JAUHHV010000002">
    <property type="protein sequence ID" value="KAK1432206.1"/>
    <property type="molecule type" value="Genomic_DNA"/>
</dbReference>
<dbReference type="AlphaFoldDB" id="A0AAD8L3M8"/>
<proteinExistence type="predicted"/>
<accession>A0AAD8L3M8</accession>
<sequence length="171" mass="19516">MCPRPNFFYSSPLPYVPQFQETGDDVARFLNVAEWPFDLNTEATELNKDSQAPGPSQHTQATSQFLYPRARFQLRSVNESGQPEDFGYGFTPINLWFYFKTPDGDLDTGLLPLRNSEDVTILTSYIGVNGLREIELHVVIEELNEDTGKDVKSGTRRPHVREDAPVCRRLF</sequence>
<comment type="caution">
    <text evidence="1">The sequence shown here is derived from an EMBL/GenBank/DDBJ whole genome shotgun (WGS) entry which is preliminary data.</text>
</comment>
<name>A0AAD8L3M8_TARER</name>
<reference evidence="1" key="1">
    <citation type="journal article" date="2023" name="bioRxiv">
        <title>Improved chromosome-level genome assembly for marigold (Tagetes erecta).</title>
        <authorList>
            <person name="Jiang F."/>
            <person name="Yuan L."/>
            <person name="Wang S."/>
            <person name="Wang H."/>
            <person name="Xu D."/>
            <person name="Wang A."/>
            <person name="Fan W."/>
        </authorList>
    </citation>
    <scope>NUCLEOTIDE SEQUENCE</scope>
    <source>
        <strain evidence="1">WSJ</strain>
        <tissue evidence="1">Leaf</tissue>
    </source>
</reference>
<keyword evidence="2" id="KW-1185">Reference proteome</keyword>
<evidence type="ECO:0000313" key="2">
    <source>
        <dbReference type="Proteomes" id="UP001229421"/>
    </source>
</evidence>
<dbReference type="Proteomes" id="UP001229421">
    <property type="component" value="Unassembled WGS sequence"/>
</dbReference>